<reference evidence="1 2" key="1">
    <citation type="submission" date="2024-04" db="EMBL/GenBank/DDBJ databases">
        <title>Tritrichomonas musculus Genome.</title>
        <authorList>
            <person name="Alves-Ferreira E."/>
            <person name="Grigg M."/>
            <person name="Lorenzi H."/>
            <person name="Galac M."/>
        </authorList>
    </citation>
    <scope>NUCLEOTIDE SEQUENCE [LARGE SCALE GENOMIC DNA]</scope>
    <source>
        <strain evidence="1 2">EAF2021</strain>
    </source>
</reference>
<protein>
    <submittedName>
        <fullName evidence="1">Uncharacterized protein</fullName>
    </submittedName>
</protein>
<keyword evidence="2" id="KW-1185">Reference proteome</keyword>
<comment type="caution">
    <text evidence="1">The sequence shown here is derived from an EMBL/GenBank/DDBJ whole genome shotgun (WGS) entry which is preliminary data.</text>
</comment>
<proteinExistence type="predicted"/>
<organism evidence="1 2">
    <name type="scientific">Tritrichomonas musculus</name>
    <dbReference type="NCBI Taxonomy" id="1915356"/>
    <lineage>
        <taxon>Eukaryota</taxon>
        <taxon>Metamonada</taxon>
        <taxon>Parabasalia</taxon>
        <taxon>Tritrichomonadida</taxon>
        <taxon>Tritrichomonadidae</taxon>
        <taxon>Tritrichomonas</taxon>
    </lineage>
</organism>
<evidence type="ECO:0000313" key="1">
    <source>
        <dbReference type="EMBL" id="KAK8839303.1"/>
    </source>
</evidence>
<name>A0ABR2GZD7_9EUKA</name>
<accession>A0ABR2GZD7</accession>
<dbReference type="Proteomes" id="UP001470230">
    <property type="component" value="Unassembled WGS sequence"/>
</dbReference>
<dbReference type="EMBL" id="JAPFFF010000052">
    <property type="protein sequence ID" value="KAK8839303.1"/>
    <property type="molecule type" value="Genomic_DNA"/>
</dbReference>
<gene>
    <name evidence="1" type="ORF">M9Y10_032236</name>
</gene>
<evidence type="ECO:0000313" key="2">
    <source>
        <dbReference type="Proteomes" id="UP001470230"/>
    </source>
</evidence>
<sequence>MEFISNLYNVAMHIVLQFEKPSDVQRALKEVLSCHNAFHTKGIVFWGEANDDIPIYKIPSEIKELHEIPNWMYHAHPYSIRQRMGTIACDDTRLAILINHSTGDGDYCLRFVEHLCNPEEHWEMPQCPHSPDEEFKAQIQAQPITNPFCAADPNLSRILPKNKDDYKTRHFENYYFTLPINQIKGYSEKDHSVHSISENMWRSLLLPFFILPSECQNGNFHSISTVFNMRRLLPKEKVNHSMQNFIAAMPVSASPDEKTSLKEFGEMMRNDFNRGLREGNLFSHLKTCWEGVYRPWRRPTAPGVAIEMSSMGPVKISGPVKDAFVTLTCNDKKDIGSISLLTYAADNENTGGERKFIGQMQYNTGEISAPECEAFTKEVIYAMTNFDDNMTVGEALNELRNFQKKQ</sequence>